<dbReference type="GO" id="GO:0004721">
    <property type="term" value="F:phosphoprotein phosphatase activity"/>
    <property type="evidence" value="ECO:0007669"/>
    <property type="project" value="UniProtKB-KW"/>
</dbReference>
<dbReference type="Gene3D" id="3.90.190.10">
    <property type="entry name" value="Protein tyrosine phosphatase superfamily"/>
    <property type="match status" value="1"/>
</dbReference>
<accession>A0A8C6ZHR5</accession>
<keyword evidence="15" id="KW-1185">Reference proteome</keyword>
<name>A0A8C6ZHR5_NOTPE</name>
<proteinExistence type="inferred from homology"/>
<evidence type="ECO:0000256" key="7">
    <source>
        <dbReference type="ARBA" id="ARBA00054725"/>
    </source>
</evidence>
<keyword evidence="6" id="KW-0539">Nucleus</keyword>
<comment type="function">
    <text evidence="7">Possesses RNA 5'-triphosphatase and diphosphatase activities, but displays a poor protein-tyrosine phosphatase activity. In addition, has phosphatase activity with ATP, ADP and O-methylfluorescein phosphate (in vitro). Binds to RNA. May participate in nuclear mRNA metabolism.</text>
</comment>
<feature type="region of interest" description="Disordered" evidence="12">
    <location>
        <begin position="1"/>
        <end position="30"/>
    </location>
</feature>
<evidence type="ECO:0000313" key="14">
    <source>
        <dbReference type="Ensembl" id="ENSNPEP00000012416.1"/>
    </source>
</evidence>
<dbReference type="GO" id="GO:0003723">
    <property type="term" value="F:RNA binding"/>
    <property type="evidence" value="ECO:0007669"/>
    <property type="project" value="UniProtKB-KW"/>
</dbReference>
<keyword evidence="5" id="KW-0904">Protein phosphatase</keyword>
<feature type="region of interest" description="Disordered" evidence="12">
    <location>
        <begin position="263"/>
        <end position="287"/>
    </location>
</feature>
<evidence type="ECO:0000256" key="5">
    <source>
        <dbReference type="ARBA" id="ARBA00022912"/>
    </source>
</evidence>
<protein>
    <recommendedName>
        <fullName evidence="9">RNA/RNP complex-1-interacting phosphatase</fullName>
    </recommendedName>
    <alternativeName>
        <fullName evidence="10">Dual specificity protein phosphatase 11</fullName>
    </alternativeName>
    <alternativeName>
        <fullName evidence="11">Phosphatase that interacts with RNA/RNP complex 1</fullName>
    </alternativeName>
</protein>
<dbReference type="InterPro" id="IPR029021">
    <property type="entry name" value="Prot-tyrosine_phosphatase-like"/>
</dbReference>
<dbReference type="AlphaFoldDB" id="A0A8C6ZHR5"/>
<dbReference type="PROSITE" id="PS50056">
    <property type="entry name" value="TYR_PHOSPHATASE_2"/>
    <property type="match status" value="1"/>
</dbReference>
<dbReference type="PANTHER" id="PTHR10367">
    <property type="entry name" value="MRNA-CAPPING ENZYME"/>
    <property type="match status" value="1"/>
</dbReference>
<reference evidence="14" key="2">
    <citation type="submission" date="2025-09" db="UniProtKB">
        <authorList>
            <consortium name="Ensembl"/>
        </authorList>
    </citation>
    <scope>IDENTIFICATION</scope>
</reference>
<feature type="region of interest" description="Disordered" evidence="12">
    <location>
        <begin position="305"/>
        <end position="324"/>
    </location>
</feature>
<feature type="compositionally biased region" description="Low complexity" evidence="12">
    <location>
        <begin position="204"/>
        <end position="217"/>
    </location>
</feature>
<dbReference type="FunFam" id="3.90.190.10:FF:000064">
    <property type="entry name" value="RNA/RNP complex-1-interacting phosphatase homolog"/>
    <property type="match status" value="1"/>
</dbReference>
<evidence type="ECO:0000259" key="13">
    <source>
        <dbReference type="PROSITE" id="PS50056"/>
    </source>
</evidence>
<evidence type="ECO:0000256" key="1">
    <source>
        <dbReference type="ARBA" id="ARBA00004123"/>
    </source>
</evidence>
<evidence type="ECO:0000256" key="6">
    <source>
        <dbReference type="ARBA" id="ARBA00023242"/>
    </source>
</evidence>
<evidence type="ECO:0000256" key="9">
    <source>
        <dbReference type="ARBA" id="ARBA00068666"/>
    </source>
</evidence>
<feature type="domain" description="Tyrosine specific protein phosphatases" evidence="13">
    <location>
        <begin position="124"/>
        <end position="159"/>
    </location>
</feature>
<feature type="compositionally biased region" description="Basic residues" evidence="12">
    <location>
        <begin position="1"/>
        <end position="12"/>
    </location>
</feature>
<evidence type="ECO:0000256" key="11">
    <source>
        <dbReference type="ARBA" id="ARBA00080235"/>
    </source>
</evidence>
<feature type="compositionally biased region" description="Low complexity" evidence="12">
    <location>
        <begin position="13"/>
        <end position="22"/>
    </location>
</feature>
<keyword evidence="3" id="KW-0378">Hydrolase</keyword>
<evidence type="ECO:0000256" key="8">
    <source>
        <dbReference type="ARBA" id="ARBA00065987"/>
    </source>
</evidence>
<dbReference type="InterPro" id="IPR016130">
    <property type="entry name" value="Tyr_Pase_AS"/>
</dbReference>
<keyword evidence="4" id="KW-0694">RNA-binding</keyword>
<sequence length="339" mass="37418">AWSGRCRFRQRGRSGAAAKPPGGAAGRPPPWTDYAPLGRRLPGTRFIAFKVPLRKSFNQNLHPQERFSPRDLLKKIREQKEELGLIIDLTYTTRYYGPEELPATLHYSKILTMGHEIPNSQIIYQFKCIVKNFLRDNKDNDKLIGVHCTHGLNRTGYLIPLCGVFLKLSPSLFLFPVFNRARGHPIERMNYIEDLQKRSVQKTPRAAPSAEPAAPFPGLERVPMTSPQSMLSKVAWEPSSLGPCAGAFCTGLWLGDRDVLPGTSPARKSEERWPGASTLPVGVSPAPAGAQGALRKLHFSPFPPPISCSQDPVDPASIQNGLSGRVCHHPGSHQQNCPP</sequence>
<dbReference type="CDD" id="cd17665">
    <property type="entry name" value="DSP_DUSP11"/>
    <property type="match status" value="1"/>
</dbReference>
<dbReference type="GO" id="GO:0004651">
    <property type="term" value="F:polynucleotide 5'-phosphatase activity"/>
    <property type="evidence" value="ECO:0007669"/>
    <property type="project" value="TreeGrafter"/>
</dbReference>
<evidence type="ECO:0000256" key="2">
    <source>
        <dbReference type="ARBA" id="ARBA00008601"/>
    </source>
</evidence>
<evidence type="ECO:0000256" key="10">
    <source>
        <dbReference type="ARBA" id="ARBA00076572"/>
    </source>
</evidence>
<dbReference type="Proteomes" id="UP000694420">
    <property type="component" value="Unplaced"/>
</dbReference>
<comment type="similarity">
    <text evidence="2">Belongs to the protein-tyrosine phosphatase family. Non-receptor class dual specificity subfamily.</text>
</comment>
<dbReference type="PANTHER" id="PTHR10367:SF18">
    <property type="entry name" value="RNA_RNP COMPLEX-1-INTERACTING PHOSPHATASE"/>
    <property type="match status" value="1"/>
</dbReference>
<comment type="subcellular location">
    <subcellularLocation>
        <location evidence="1">Nucleus</location>
    </subcellularLocation>
</comment>
<organism evidence="14 15">
    <name type="scientific">Nothoprocta perdicaria</name>
    <name type="common">Chilean tinamou</name>
    <name type="synonym">Crypturus perdicarius</name>
    <dbReference type="NCBI Taxonomy" id="30464"/>
    <lineage>
        <taxon>Eukaryota</taxon>
        <taxon>Metazoa</taxon>
        <taxon>Chordata</taxon>
        <taxon>Craniata</taxon>
        <taxon>Vertebrata</taxon>
        <taxon>Euteleostomi</taxon>
        <taxon>Archelosauria</taxon>
        <taxon>Archosauria</taxon>
        <taxon>Dinosauria</taxon>
        <taxon>Saurischia</taxon>
        <taxon>Theropoda</taxon>
        <taxon>Coelurosauria</taxon>
        <taxon>Aves</taxon>
        <taxon>Palaeognathae</taxon>
        <taxon>Tinamiformes</taxon>
        <taxon>Tinamidae</taxon>
        <taxon>Nothoprocta</taxon>
    </lineage>
</organism>
<reference evidence="14" key="1">
    <citation type="submission" date="2025-08" db="UniProtKB">
        <authorList>
            <consortium name="Ensembl"/>
        </authorList>
    </citation>
    <scope>IDENTIFICATION</scope>
</reference>
<evidence type="ECO:0000256" key="4">
    <source>
        <dbReference type="ARBA" id="ARBA00022884"/>
    </source>
</evidence>
<comment type="subunit">
    <text evidence="8">Monomer. May interact with SFRS7 and SFRS9/SRP30C.</text>
</comment>
<evidence type="ECO:0000313" key="15">
    <source>
        <dbReference type="Proteomes" id="UP000694420"/>
    </source>
</evidence>
<dbReference type="PROSITE" id="PS00383">
    <property type="entry name" value="TYR_PHOSPHATASE_1"/>
    <property type="match status" value="1"/>
</dbReference>
<dbReference type="Ensembl" id="ENSNPET00000012722.1">
    <property type="protein sequence ID" value="ENSNPEP00000012416.1"/>
    <property type="gene ID" value="ENSNPEG00000009277.1"/>
</dbReference>
<dbReference type="GO" id="GO:0005634">
    <property type="term" value="C:nucleus"/>
    <property type="evidence" value="ECO:0007669"/>
    <property type="project" value="UniProtKB-SubCell"/>
</dbReference>
<evidence type="ECO:0000256" key="12">
    <source>
        <dbReference type="SAM" id="MobiDB-lite"/>
    </source>
</evidence>
<dbReference type="SUPFAM" id="SSF52799">
    <property type="entry name" value="(Phosphotyrosine protein) phosphatases II"/>
    <property type="match status" value="1"/>
</dbReference>
<dbReference type="InterPro" id="IPR000387">
    <property type="entry name" value="Tyr_Pase_dom"/>
</dbReference>
<dbReference type="InterPro" id="IPR051029">
    <property type="entry name" value="mRNA_Capping_Enz/RNA_Phosphat"/>
</dbReference>
<evidence type="ECO:0000256" key="3">
    <source>
        <dbReference type="ARBA" id="ARBA00022801"/>
    </source>
</evidence>
<feature type="region of interest" description="Disordered" evidence="12">
    <location>
        <begin position="200"/>
        <end position="222"/>
    </location>
</feature>